<dbReference type="CDD" id="cd04301">
    <property type="entry name" value="NAT_SF"/>
    <property type="match status" value="1"/>
</dbReference>
<dbReference type="Gene3D" id="3.40.630.30">
    <property type="match status" value="1"/>
</dbReference>
<dbReference type="PROSITE" id="PS51186">
    <property type="entry name" value="GNAT"/>
    <property type="match status" value="1"/>
</dbReference>
<accession>A0A6P5LG04</accession>
<dbReference type="Pfam" id="PF00583">
    <property type="entry name" value="Acetyltransf_1"/>
    <property type="match status" value="1"/>
</dbReference>
<evidence type="ECO:0000256" key="2">
    <source>
        <dbReference type="SAM" id="Phobius"/>
    </source>
</evidence>
<gene>
    <name evidence="5 6" type="primary">LOC110218423</name>
</gene>
<name>A0A6P5LG04_PHACI</name>
<evidence type="ECO:0000256" key="1">
    <source>
        <dbReference type="ARBA" id="ARBA00022679"/>
    </source>
</evidence>
<dbReference type="AlphaFoldDB" id="A0A6P5LG04"/>
<dbReference type="InterPro" id="IPR016181">
    <property type="entry name" value="Acyl_CoA_acyltransferase"/>
</dbReference>
<keyword evidence="2" id="KW-0812">Transmembrane</keyword>
<proteinExistence type="predicted"/>
<dbReference type="RefSeq" id="XP_020856798.1">
    <property type="nucleotide sequence ID" value="XM_021001139.1"/>
</dbReference>
<reference evidence="5 6" key="1">
    <citation type="submission" date="2025-04" db="UniProtKB">
        <authorList>
            <consortium name="RefSeq"/>
        </authorList>
    </citation>
    <scope>IDENTIFICATION</scope>
    <source>
        <tissue evidence="5 6">Spleen</tissue>
    </source>
</reference>
<evidence type="ECO:0000259" key="3">
    <source>
        <dbReference type="PROSITE" id="PS51186"/>
    </source>
</evidence>
<keyword evidence="4" id="KW-1185">Reference proteome</keyword>
<evidence type="ECO:0000313" key="5">
    <source>
        <dbReference type="RefSeq" id="XP_020856797.1"/>
    </source>
</evidence>
<keyword evidence="1" id="KW-0808">Transferase</keyword>
<dbReference type="InterPro" id="IPR000182">
    <property type="entry name" value="GNAT_dom"/>
</dbReference>
<evidence type="ECO:0000313" key="4">
    <source>
        <dbReference type="Proteomes" id="UP000515140"/>
    </source>
</evidence>
<dbReference type="KEGG" id="pcw:110218423"/>
<dbReference type="PANTHER" id="PTHR13947">
    <property type="entry name" value="GNAT FAMILY N-ACETYLTRANSFERASE"/>
    <property type="match status" value="1"/>
</dbReference>
<dbReference type="GeneID" id="110218423"/>
<dbReference type="RefSeq" id="XP_020856797.1">
    <property type="nucleotide sequence ID" value="XM_021001138.1"/>
</dbReference>
<dbReference type="Proteomes" id="UP000515140">
    <property type="component" value="Unplaced"/>
</dbReference>
<dbReference type="SUPFAM" id="SSF55729">
    <property type="entry name" value="Acyl-CoA N-acyltransferases (Nat)"/>
    <property type="match status" value="1"/>
</dbReference>
<protein>
    <submittedName>
        <fullName evidence="5 6">N-acetyltransferase 8-like</fullName>
    </submittedName>
</protein>
<dbReference type="InterPro" id="IPR050769">
    <property type="entry name" value="NAT_camello-type"/>
</dbReference>
<dbReference type="PANTHER" id="PTHR13947:SF48">
    <property type="entry name" value="N-ACETYLTRANSFERASE 8-RELATED"/>
    <property type="match status" value="1"/>
</dbReference>
<feature type="transmembrane region" description="Helical" evidence="2">
    <location>
        <begin position="43"/>
        <end position="76"/>
    </location>
</feature>
<dbReference type="GO" id="GO:0008080">
    <property type="term" value="F:N-acetyltransferase activity"/>
    <property type="evidence" value="ECO:0007669"/>
    <property type="project" value="InterPro"/>
</dbReference>
<evidence type="ECO:0000313" key="6">
    <source>
        <dbReference type="RefSeq" id="XP_020856798.1"/>
    </source>
</evidence>
<keyword evidence="2" id="KW-0472">Membrane</keyword>
<feature type="domain" description="N-acetyltransferase" evidence="3">
    <location>
        <begin position="62"/>
        <end position="217"/>
    </location>
</feature>
<organism evidence="4 6">
    <name type="scientific">Phascolarctos cinereus</name>
    <name type="common">Koala</name>
    <dbReference type="NCBI Taxonomy" id="38626"/>
    <lineage>
        <taxon>Eukaryota</taxon>
        <taxon>Metazoa</taxon>
        <taxon>Chordata</taxon>
        <taxon>Craniata</taxon>
        <taxon>Vertebrata</taxon>
        <taxon>Euteleostomi</taxon>
        <taxon>Mammalia</taxon>
        <taxon>Metatheria</taxon>
        <taxon>Diprotodontia</taxon>
        <taxon>Phascolarctidae</taxon>
        <taxon>Phascolarctos</taxon>
    </lineage>
</organism>
<sequence>MASYHIRRYHDQDWEPVRELFSEGLLGNMPSEFWHLLKKPRIFLVLLGVPFALVLGSGSLVLCLLSLLGLLAGQWLSFRHCVIRYVDNSLHADLLDIQKSYLSGTGSSFWVAESEHQVVGIVGAHRAKRPIGRGNYLELQRLSVKSTYRGKGLARTLVQTVLQLARDQGYDGVVLETTNSNYPARRLYESLGFWKSHESGYYLNWWQGFLSLWCYQYDFSSQA</sequence>
<keyword evidence="2" id="KW-1133">Transmembrane helix</keyword>